<evidence type="ECO:0000256" key="3">
    <source>
        <dbReference type="ARBA" id="ARBA00023242"/>
    </source>
</evidence>
<dbReference type="PANTHER" id="PTHR48051:SF52">
    <property type="entry name" value="LEUCINE-RICH REPEAT PROTEIN 1"/>
    <property type="match status" value="1"/>
</dbReference>
<dbReference type="InterPro" id="IPR057437">
    <property type="entry name" value="PIF1/LRR1_PH"/>
</dbReference>
<evidence type="ECO:0000313" key="5">
    <source>
        <dbReference type="EMBL" id="JAV19331.1"/>
    </source>
</evidence>
<keyword evidence="1" id="KW-0433">Leucine-rich repeat</keyword>
<reference evidence="5" key="1">
    <citation type="submission" date="2017-01" db="EMBL/GenBank/DDBJ databases">
        <title>A deep insight into the sialotranscriptome of adult male and female Cluex tarsalis mosquitoes.</title>
        <authorList>
            <person name="Ribeiro J.M."/>
            <person name="Moreira F."/>
            <person name="Bernard K.A."/>
            <person name="Calvo E."/>
        </authorList>
    </citation>
    <scope>NUCLEOTIDE SEQUENCE</scope>
    <source>
        <strain evidence="5">Kern County</strain>
        <tissue evidence="5">Salivary glands</tissue>
    </source>
</reference>
<dbReference type="InterPro" id="IPR003591">
    <property type="entry name" value="Leu-rich_rpt_typical-subtyp"/>
</dbReference>
<accession>A0A1Q3EVJ7</accession>
<dbReference type="AlphaFoldDB" id="A0A1Q3EVJ7"/>
<name>A0A1Q3EVJ7_CULTA</name>
<dbReference type="PANTHER" id="PTHR48051">
    <property type="match status" value="1"/>
</dbReference>
<dbReference type="SMART" id="SM00364">
    <property type="entry name" value="LRR_BAC"/>
    <property type="match status" value="3"/>
</dbReference>
<dbReference type="Gene3D" id="3.80.10.10">
    <property type="entry name" value="Ribonuclease Inhibitor"/>
    <property type="match status" value="1"/>
</dbReference>
<evidence type="ECO:0000259" key="4">
    <source>
        <dbReference type="Pfam" id="PF25344"/>
    </source>
</evidence>
<sequence length="419" mass="46671">MKLICETCVVNRSAPPSGGKRPFQKTILAVGNDKKSSSSSSEEPVIMLITNSNKSGTRYGLRKNVGKIFTRFLAEGKATISFQIPEHDVQIKSEVVQLTGFLKVLRSVLGGGGPGAPVETPKLPCLSMVNKKTSSVLAASNKVLATKCVIKSRSEYPLKGFSRNLISLQISDIKLCRFDPQILLLKNLRTLNLSNNCIEKIPPALGQMRLVEIDLAGNALQNHHWEWLRESAIQSSLQSLNISSNNLTYFPSNLIYCRVLVRLEISINHLQKLPFAVWKMSRLRFLNLARNQLASVPESMTRMRLDQLDLSENKLSQDAATVPDLRVPVLPGQMPALWEMAARVVVARKIHYAPGDIPFLLVETMNRTPICGCGLLCFTSRVYERAKVVRLNCQHLVMDSNHVVYADVVFCSQRCSTKQ</sequence>
<dbReference type="InterPro" id="IPR032675">
    <property type="entry name" value="LRR_dom_sf"/>
</dbReference>
<protein>
    <submittedName>
        <fullName evidence="5">Putative leucine-rich repeat protein</fullName>
    </submittedName>
</protein>
<evidence type="ECO:0000256" key="1">
    <source>
        <dbReference type="ARBA" id="ARBA00022614"/>
    </source>
</evidence>
<dbReference type="GO" id="GO:0005737">
    <property type="term" value="C:cytoplasm"/>
    <property type="evidence" value="ECO:0007669"/>
    <property type="project" value="TreeGrafter"/>
</dbReference>
<dbReference type="PROSITE" id="PS51450">
    <property type="entry name" value="LRR"/>
    <property type="match status" value="1"/>
</dbReference>
<evidence type="ECO:0000256" key="2">
    <source>
        <dbReference type="ARBA" id="ARBA00022737"/>
    </source>
</evidence>
<dbReference type="SUPFAM" id="SSF52047">
    <property type="entry name" value="RNI-like"/>
    <property type="match status" value="1"/>
</dbReference>
<keyword evidence="2" id="KW-0677">Repeat</keyword>
<keyword evidence="3" id="KW-0539">Nucleus</keyword>
<dbReference type="InterPro" id="IPR050216">
    <property type="entry name" value="LRR_domain-containing"/>
</dbReference>
<dbReference type="InterPro" id="IPR001611">
    <property type="entry name" value="Leu-rich_rpt"/>
</dbReference>
<feature type="domain" description="PIF1/LRR1 pleckstrin homology" evidence="4">
    <location>
        <begin position="1"/>
        <end position="111"/>
    </location>
</feature>
<organism evidence="5">
    <name type="scientific">Culex tarsalis</name>
    <name type="common">Encephalitis mosquito</name>
    <dbReference type="NCBI Taxonomy" id="7177"/>
    <lineage>
        <taxon>Eukaryota</taxon>
        <taxon>Metazoa</taxon>
        <taxon>Ecdysozoa</taxon>
        <taxon>Arthropoda</taxon>
        <taxon>Hexapoda</taxon>
        <taxon>Insecta</taxon>
        <taxon>Pterygota</taxon>
        <taxon>Neoptera</taxon>
        <taxon>Endopterygota</taxon>
        <taxon>Diptera</taxon>
        <taxon>Nematocera</taxon>
        <taxon>Culicoidea</taxon>
        <taxon>Culicidae</taxon>
        <taxon>Culicinae</taxon>
        <taxon>Culicini</taxon>
        <taxon>Culex</taxon>
        <taxon>Culex</taxon>
    </lineage>
</organism>
<dbReference type="Pfam" id="PF25344">
    <property type="entry name" value="PH_LRR1"/>
    <property type="match status" value="1"/>
</dbReference>
<dbReference type="EMBL" id="GFDL01015714">
    <property type="protein sequence ID" value="JAV19331.1"/>
    <property type="molecule type" value="Transcribed_RNA"/>
</dbReference>
<dbReference type="Pfam" id="PF00560">
    <property type="entry name" value="LRR_1"/>
    <property type="match status" value="2"/>
</dbReference>
<proteinExistence type="predicted"/>
<dbReference type="SMART" id="SM00369">
    <property type="entry name" value="LRR_TYP"/>
    <property type="match status" value="3"/>
</dbReference>